<dbReference type="RefSeq" id="WP_154548987.1">
    <property type="nucleotide sequence ID" value="NZ_VUMX01000017.1"/>
</dbReference>
<reference evidence="1 2" key="1">
    <citation type="submission" date="2019-08" db="EMBL/GenBank/DDBJ databases">
        <title>In-depth cultivation of the pig gut microbiome towards novel bacterial diversity and tailored functional studies.</title>
        <authorList>
            <person name="Wylensek D."/>
            <person name="Hitch T.C.A."/>
            <person name="Clavel T."/>
        </authorList>
    </citation>
    <scope>NUCLEOTIDE SEQUENCE [LARGE SCALE GENOMIC DNA]</scope>
    <source>
        <strain evidence="1 2">Bifido-178-WT-2B</strain>
    </source>
</reference>
<comment type="caution">
    <text evidence="1">The sequence shown here is derived from an EMBL/GenBank/DDBJ whole genome shotgun (WGS) entry which is preliminary data.</text>
</comment>
<keyword evidence="2" id="KW-1185">Reference proteome</keyword>
<organism evidence="1 2">
    <name type="scientific">Lactobacillus porci</name>
    <dbReference type="NCBI Taxonomy" id="2012477"/>
    <lineage>
        <taxon>Bacteria</taxon>
        <taxon>Bacillati</taxon>
        <taxon>Bacillota</taxon>
        <taxon>Bacilli</taxon>
        <taxon>Lactobacillales</taxon>
        <taxon>Lactobacillaceae</taxon>
        <taxon>Lactobacillus</taxon>
    </lineage>
</organism>
<evidence type="ECO:0000313" key="1">
    <source>
        <dbReference type="EMBL" id="MST87376.1"/>
    </source>
</evidence>
<protein>
    <submittedName>
        <fullName evidence="1">Uncharacterized protein</fullName>
    </submittedName>
</protein>
<name>A0A6A8MF66_9LACO</name>
<proteinExistence type="predicted"/>
<dbReference type="Proteomes" id="UP000438120">
    <property type="component" value="Unassembled WGS sequence"/>
</dbReference>
<evidence type="ECO:0000313" key="2">
    <source>
        <dbReference type="Proteomes" id="UP000438120"/>
    </source>
</evidence>
<dbReference type="EMBL" id="VUMX01000017">
    <property type="protein sequence ID" value="MST87376.1"/>
    <property type="molecule type" value="Genomic_DNA"/>
</dbReference>
<dbReference type="OrthoDB" id="2283801at2"/>
<gene>
    <name evidence="1" type="ORF">FYJ62_06955</name>
</gene>
<dbReference type="AlphaFoldDB" id="A0A6A8MF66"/>
<sequence>MSSKPSMSCHRFWDKPPCIAISHDSIYRFSKQELAQSVTDAGYRMGPGFLAAYDLRDKPLDGIYRTVIYDRQAGVVLSVRSVNFLLARVERQFTNTEMYMHDYTLSLLGIKERHIISCGSYAYFSFYSFRHRPLDLVGLCPMVDFAFADQKAAFRTSNIPCRFLFDVASRPGKAKHDLQAGLTHNWAIKFYLQQLNERHGAAKPKWPADSILHQPGYVAGQTLKELEATDFMQEARKCEEDLAQGFSLEFLRKLEYPLYGGADIDRMLDACRAAYKNMH</sequence>
<accession>A0A6A8MF66</accession>